<dbReference type="RefSeq" id="WP_311809771.1">
    <property type="nucleotide sequence ID" value="NZ_JARPZN010000002.1"/>
</dbReference>
<reference evidence="1" key="1">
    <citation type="submission" date="2023-03" db="EMBL/GenBank/DDBJ databases">
        <authorList>
            <person name="Shen W."/>
            <person name="Cai J."/>
        </authorList>
    </citation>
    <scope>NUCLEOTIDE SEQUENCE</scope>
    <source>
        <strain evidence="1">K69-2</strain>
    </source>
</reference>
<dbReference type="EMBL" id="JARPZN010000002">
    <property type="protein sequence ID" value="MDT2689617.1"/>
    <property type="molecule type" value="Genomic_DNA"/>
</dbReference>
<organism evidence="1 2">
    <name type="scientific">Enterococcus gallinarum</name>
    <dbReference type="NCBI Taxonomy" id="1353"/>
    <lineage>
        <taxon>Bacteria</taxon>
        <taxon>Bacillati</taxon>
        <taxon>Bacillota</taxon>
        <taxon>Bacilli</taxon>
        <taxon>Lactobacillales</taxon>
        <taxon>Enterococcaceae</taxon>
        <taxon>Enterococcus</taxon>
    </lineage>
</organism>
<name>A0AAE4KWZ0_ENTGA</name>
<gene>
    <name evidence="1" type="ORF">P7E30_05240</name>
</gene>
<accession>A0AAE4KWZ0</accession>
<comment type="caution">
    <text evidence="1">The sequence shown here is derived from an EMBL/GenBank/DDBJ whole genome shotgun (WGS) entry which is preliminary data.</text>
</comment>
<sequence length="67" mass="7906">MIKFKEFLAPAIDAQITDFFKDQAEKNPDDVFEYLDLVAINNDRIMLIYRQTNKSVYQFKSLVKSVQ</sequence>
<dbReference type="Proteomes" id="UP001183682">
    <property type="component" value="Unassembled WGS sequence"/>
</dbReference>
<protein>
    <submittedName>
        <fullName evidence="1">Uncharacterized protein</fullName>
    </submittedName>
</protein>
<dbReference type="AlphaFoldDB" id="A0AAE4KWZ0"/>
<proteinExistence type="predicted"/>
<evidence type="ECO:0000313" key="1">
    <source>
        <dbReference type="EMBL" id="MDT2689617.1"/>
    </source>
</evidence>
<evidence type="ECO:0000313" key="2">
    <source>
        <dbReference type="Proteomes" id="UP001183682"/>
    </source>
</evidence>